<dbReference type="Gene3D" id="2.40.50.40">
    <property type="match status" value="1"/>
</dbReference>
<feature type="compositionally biased region" description="Low complexity" evidence="3">
    <location>
        <begin position="115"/>
        <end position="125"/>
    </location>
</feature>
<dbReference type="InterPro" id="IPR036048">
    <property type="entry name" value="Interleukin_8-like_sf"/>
</dbReference>
<evidence type="ECO:0000256" key="2">
    <source>
        <dbReference type="ARBA" id="ARBA00023157"/>
    </source>
</evidence>
<organism evidence="5 6">
    <name type="scientific">Galeopterus variegatus</name>
    <name type="common">Malayan flying lemur</name>
    <name type="synonym">Cynocephalus variegatus</name>
    <dbReference type="NCBI Taxonomy" id="482537"/>
    <lineage>
        <taxon>Eukaryota</taxon>
        <taxon>Metazoa</taxon>
        <taxon>Chordata</taxon>
        <taxon>Craniata</taxon>
        <taxon>Vertebrata</taxon>
        <taxon>Euteleostomi</taxon>
        <taxon>Mammalia</taxon>
        <taxon>Eutheria</taxon>
        <taxon>Euarchontoglires</taxon>
        <taxon>Dermoptera</taxon>
        <taxon>Cynocephalidae</taxon>
        <taxon>Galeopterus</taxon>
    </lineage>
</organism>
<evidence type="ECO:0000313" key="6">
    <source>
        <dbReference type="RefSeq" id="XP_008561322.1"/>
    </source>
</evidence>
<sequence length="265" mass="29836">MSGLRRYEVALEAEEEIYWGCFYFFPWLRMWRRERSSAHPREQKLEPLRGLMSCLSSGLGPAPPRSGRGLPCRTPAAAAQPAALCPGLRNHGNGSPGRGRGLWQQAKSVTGYNTSPPASDSPDAPGNRHTYKRGGGRERRETRLRSMKWPSSNSSLLLLLLLLSPDREAALPMPPSTTCCTQLYRQHLSNKLLRKVIRVELQEADGDCHLQAYVLHLARRSVCIHPQNHSLARWIEHQGKRLQGTLPNLNFGLLGKMTWHPQQPK</sequence>
<feature type="region of interest" description="Disordered" evidence="3">
    <location>
        <begin position="109"/>
        <end position="147"/>
    </location>
</feature>
<reference evidence="6" key="1">
    <citation type="submission" date="2025-08" db="UniProtKB">
        <authorList>
            <consortium name="RefSeq"/>
        </authorList>
    </citation>
    <scope>IDENTIFICATION</scope>
</reference>
<feature type="domain" description="Chemokine interleukin-8-like" evidence="4">
    <location>
        <begin position="178"/>
        <end position="237"/>
    </location>
</feature>
<dbReference type="GeneID" id="103581218"/>
<protein>
    <submittedName>
        <fullName evidence="6">LOW QUALITY PROTEIN: C-C motif chemokine 27</fullName>
    </submittedName>
</protein>
<keyword evidence="2" id="KW-1015">Disulfide bond</keyword>
<evidence type="ECO:0000256" key="3">
    <source>
        <dbReference type="SAM" id="MobiDB-lite"/>
    </source>
</evidence>
<name>A0ABM0PYY1_GALVR</name>
<feature type="compositionally biased region" description="Basic and acidic residues" evidence="3">
    <location>
        <begin position="135"/>
        <end position="144"/>
    </location>
</feature>
<dbReference type="InterPro" id="IPR001811">
    <property type="entry name" value="Chemokine_IL8-like_dom"/>
</dbReference>
<dbReference type="Proteomes" id="UP000694923">
    <property type="component" value="Unplaced"/>
</dbReference>
<evidence type="ECO:0000256" key="1">
    <source>
        <dbReference type="ARBA" id="ARBA00022514"/>
    </source>
</evidence>
<keyword evidence="1" id="KW-0202">Cytokine</keyword>
<dbReference type="RefSeq" id="XP_008561322.1">
    <property type="nucleotide sequence ID" value="XM_008563100.1"/>
</dbReference>
<keyword evidence="5" id="KW-1185">Reference proteome</keyword>
<evidence type="ECO:0000259" key="4">
    <source>
        <dbReference type="Pfam" id="PF00048"/>
    </source>
</evidence>
<dbReference type="Pfam" id="PF00048">
    <property type="entry name" value="IL8"/>
    <property type="match status" value="1"/>
</dbReference>
<accession>A0ABM0PYY1</accession>
<gene>
    <name evidence="6" type="primary">CCL27</name>
</gene>
<evidence type="ECO:0000313" key="5">
    <source>
        <dbReference type="Proteomes" id="UP000694923"/>
    </source>
</evidence>
<dbReference type="SUPFAM" id="SSF54117">
    <property type="entry name" value="Interleukin 8-like chemokines"/>
    <property type="match status" value="1"/>
</dbReference>
<proteinExistence type="predicted"/>